<sequence>MLRDLFYACVGLAYNINQKILKAVEDGKNILKEKNVGEYISSEVTKKKDDIDKLREELKNFKNE</sequence>
<comment type="caution">
    <text evidence="1">The sequence shown here is derived from an EMBL/GenBank/DDBJ whole genome shotgun (WGS) entry which is preliminary data.</text>
</comment>
<reference evidence="1" key="1">
    <citation type="journal article" date="2020" name="mSystems">
        <title>Genome- and Community-Level Interaction Insights into Carbon Utilization and Element Cycling Functions of Hydrothermarchaeota in Hydrothermal Sediment.</title>
        <authorList>
            <person name="Zhou Z."/>
            <person name="Liu Y."/>
            <person name="Xu W."/>
            <person name="Pan J."/>
            <person name="Luo Z.H."/>
            <person name="Li M."/>
        </authorList>
    </citation>
    <scope>NUCLEOTIDE SEQUENCE [LARGE SCALE GENOMIC DNA]</scope>
    <source>
        <strain evidence="1">SpSt-1135</strain>
    </source>
</reference>
<organism evidence="1">
    <name type="scientific">Desulfurella acetivorans</name>
    <dbReference type="NCBI Taxonomy" id="33002"/>
    <lineage>
        <taxon>Bacteria</taxon>
        <taxon>Pseudomonadati</taxon>
        <taxon>Campylobacterota</taxon>
        <taxon>Desulfurellia</taxon>
        <taxon>Desulfurellales</taxon>
        <taxon>Desulfurellaceae</taxon>
        <taxon>Desulfurella</taxon>
    </lineage>
</organism>
<dbReference type="Proteomes" id="UP000886400">
    <property type="component" value="Unassembled WGS sequence"/>
</dbReference>
<proteinExistence type="predicted"/>
<accession>A0A7C6E7R3</accession>
<name>A0A7C6E7R3_DESAE</name>
<protein>
    <submittedName>
        <fullName evidence="1">Uncharacterized protein</fullName>
    </submittedName>
</protein>
<evidence type="ECO:0000313" key="1">
    <source>
        <dbReference type="EMBL" id="HHS48527.1"/>
    </source>
</evidence>
<dbReference type="AlphaFoldDB" id="A0A7C6E7R3"/>
<dbReference type="EMBL" id="DRZX01000070">
    <property type="protein sequence ID" value="HHS48527.1"/>
    <property type="molecule type" value="Genomic_DNA"/>
</dbReference>
<gene>
    <name evidence="1" type="ORF">ENM99_01505</name>
</gene>